<evidence type="ECO:0000256" key="4">
    <source>
        <dbReference type="PIRSR" id="PIRSR603782-2"/>
    </source>
</evidence>
<evidence type="ECO:0000313" key="7">
    <source>
        <dbReference type="Proteomes" id="UP000256561"/>
    </source>
</evidence>
<keyword evidence="4" id="KW-1015">Disulfide bond</keyword>
<gene>
    <name evidence="6" type="ORF">DXV75_12260</name>
</gene>
<keyword evidence="7" id="KW-1185">Reference proteome</keyword>
<feature type="binding site" evidence="3">
    <location>
        <position position="79"/>
    </location>
    <ligand>
        <name>Cu cation</name>
        <dbReference type="ChEBI" id="CHEBI:23378"/>
    </ligand>
</feature>
<dbReference type="Gene3D" id="3.40.30.10">
    <property type="entry name" value="Glutaredoxin"/>
    <property type="match status" value="1"/>
</dbReference>
<name>A0A3D8M5N6_9ALTE</name>
<dbReference type="EMBL" id="QRHA01000008">
    <property type="protein sequence ID" value="RDV24845.1"/>
    <property type="molecule type" value="Genomic_DNA"/>
</dbReference>
<dbReference type="PANTHER" id="PTHR12151">
    <property type="entry name" value="ELECTRON TRANSPORT PROTIN SCO1/SENC FAMILY MEMBER"/>
    <property type="match status" value="1"/>
</dbReference>
<feature type="binding site" evidence="3">
    <location>
        <position position="83"/>
    </location>
    <ligand>
        <name>Cu cation</name>
        <dbReference type="ChEBI" id="CHEBI:23378"/>
    </ligand>
</feature>
<dbReference type="CDD" id="cd02968">
    <property type="entry name" value="SCO"/>
    <property type="match status" value="1"/>
</dbReference>
<dbReference type="InterPro" id="IPR013766">
    <property type="entry name" value="Thioredoxin_domain"/>
</dbReference>
<evidence type="ECO:0000259" key="5">
    <source>
        <dbReference type="PROSITE" id="PS51352"/>
    </source>
</evidence>
<accession>A0A3D8M5N6</accession>
<keyword evidence="2 3" id="KW-0186">Copper</keyword>
<keyword evidence="3" id="KW-0479">Metal-binding</keyword>
<dbReference type="Pfam" id="PF02630">
    <property type="entry name" value="SCO1-SenC"/>
    <property type="match status" value="1"/>
</dbReference>
<dbReference type="PANTHER" id="PTHR12151:SF25">
    <property type="entry name" value="LINALOOL DEHYDRATASE_ISOMERASE DOMAIN-CONTAINING PROTEIN"/>
    <property type="match status" value="1"/>
</dbReference>
<dbReference type="GO" id="GO:0046872">
    <property type="term" value="F:metal ion binding"/>
    <property type="evidence" value="ECO:0007669"/>
    <property type="project" value="UniProtKB-KW"/>
</dbReference>
<feature type="disulfide bond" description="Redox-active" evidence="4">
    <location>
        <begin position="79"/>
        <end position="83"/>
    </location>
</feature>
<dbReference type="AlphaFoldDB" id="A0A3D8M5N6"/>
<dbReference type="RefSeq" id="WP_115593715.1">
    <property type="nucleotide sequence ID" value="NZ_QRHA01000008.1"/>
</dbReference>
<dbReference type="InterPro" id="IPR036249">
    <property type="entry name" value="Thioredoxin-like_sf"/>
</dbReference>
<organism evidence="6 7">
    <name type="scientific">Alteromonas aestuariivivens</name>
    <dbReference type="NCBI Taxonomy" id="1938339"/>
    <lineage>
        <taxon>Bacteria</taxon>
        <taxon>Pseudomonadati</taxon>
        <taxon>Pseudomonadota</taxon>
        <taxon>Gammaproteobacteria</taxon>
        <taxon>Alteromonadales</taxon>
        <taxon>Alteromonadaceae</taxon>
        <taxon>Alteromonas/Salinimonas group</taxon>
        <taxon>Alteromonas</taxon>
    </lineage>
</organism>
<comment type="caution">
    <text evidence="6">The sequence shown here is derived from an EMBL/GenBank/DDBJ whole genome shotgun (WGS) entry which is preliminary data.</text>
</comment>
<evidence type="ECO:0000313" key="6">
    <source>
        <dbReference type="EMBL" id="RDV24845.1"/>
    </source>
</evidence>
<proteinExistence type="inferred from homology"/>
<dbReference type="OrthoDB" id="9790194at2"/>
<reference evidence="7" key="1">
    <citation type="submission" date="2018-08" db="EMBL/GenBank/DDBJ databases">
        <authorList>
            <person name="Zhang J."/>
            <person name="Du Z.-J."/>
        </authorList>
    </citation>
    <scope>NUCLEOTIDE SEQUENCE [LARGE SCALE GENOMIC DNA]</scope>
    <source>
        <strain evidence="7">KCTC 52655</strain>
    </source>
</reference>
<protein>
    <submittedName>
        <fullName evidence="6">SCO family protein</fullName>
    </submittedName>
</protein>
<dbReference type="Proteomes" id="UP000256561">
    <property type="component" value="Unassembled WGS sequence"/>
</dbReference>
<sequence length="214" mass="23288">MTQRSITGIVAALALIVGIVGAVYIAPPDSSSSKFAYLQSYPEPRSLPDFELQDHNGLAFTREDLTGHWTLVFLGYTYCPDICPTTLAALNAVYPQIEAIDSDNPVKVLFISVDPNRDTTERLAEYIGFFNSAFTAVTGEHTQLFALVRSMGMMYAIAGSTQDPDYLVDHSASVALINPNAQVIGRFKPTLEPGKLAVADTQHILHDIPLVLAE</sequence>
<evidence type="ECO:0000256" key="2">
    <source>
        <dbReference type="ARBA" id="ARBA00023008"/>
    </source>
</evidence>
<dbReference type="PROSITE" id="PS51352">
    <property type="entry name" value="THIOREDOXIN_2"/>
    <property type="match status" value="1"/>
</dbReference>
<feature type="domain" description="Thioredoxin" evidence="5">
    <location>
        <begin position="41"/>
        <end position="213"/>
    </location>
</feature>
<feature type="binding site" evidence="3">
    <location>
        <position position="170"/>
    </location>
    <ligand>
        <name>Cu cation</name>
        <dbReference type="ChEBI" id="CHEBI:23378"/>
    </ligand>
</feature>
<dbReference type="SUPFAM" id="SSF52833">
    <property type="entry name" value="Thioredoxin-like"/>
    <property type="match status" value="1"/>
</dbReference>
<dbReference type="InterPro" id="IPR003782">
    <property type="entry name" value="SCO1/SenC"/>
</dbReference>
<evidence type="ECO:0000256" key="1">
    <source>
        <dbReference type="ARBA" id="ARBA00010996"/>
    </source>
</evidence>
<evidence type="ECO:0000256" key="3">
    <source>
        <dbReference type="PIRSR" id="PIRSR603782-1"/>
    </source>
</evidence>
<comment type="similarity">
    <text evidence="1">Belongs to the SCO1/2 family.</text>
</comment>